<evidence type="ECO:0000256" key="2">
    <source>
        <dbReference type="SAM" id="MobiDB-lite"/>
    </source>
</evidence>
<dbReference type="Proteomes" id="UP001152797">
    <property type="component" value="Unassembled WGS sequence"/>
</dbReference>
<feature type="repeat" description="ANK" evidence="1">
    <location>
        <begin position="92"/>
        <end position="124"/>
    </location>
</feature>
<dbReference type="InterPro" id="IPR036770">
    <property type="entry name" value="Ankyrin_rpt-contain_sf"/>
</dbReference>
<proteinExistence type="predicted"/>
<feature type="compositionally biased region" description="Basic and acidic residues" evidence="2">
    <location>
        <begin position="37"/>
        <end position="58"/>
    </location>
</feature>
<dbReference type="AlphaFoldDB" id="A0A9P1G7C1"/>
<dbReference type="PROSITE" id="PS50297">
    <property type="entry name" value="ANK_REP_REGION"/>
    <property type="match status" value="1"/>
</dbReference>
<evidence type="ECO:0000313" key="3">
    <source>
        <dbReference type="EMBL" id="CAI4002351.1"/>
    </source>
</evidence>
<gene>
    <name evidence="3" type="ORF">C1SCF055_LOCUS28310</name>
</gene>
<evidence type="ECO:0000256" key="1">
    <source>
        <dbReference type="PROSITE-ProRule" id="PRU00023"/>
    </source>
</evidence>
<dbReference type="PROSITE" id="PS50088">
    <property type="entry name" value="ANK_REPEAT"/>
    <property type="match status" value="1"/>
</dbReference>
<dbReference type="InterPro" id="IPR002110">
    <property type="entry name" value="Ankyrin_rpt"/>
</dbReference>
<keyword evidence="4" id="KW-0472">Membrane</keyword>
<reference evidence="3" key="1">
    <citation type="submission" date="2022-10" db="EMBL/GenBank/DDBJ databases">
        <authorList>
            <person name="Chen Y."/>
            <person name="Dougan E. K."/>
            <person name="Chan C."/>
            <person name="Rhodes N."/>
            <person name="Thang M."/>
        </authorList>
    </citation>
    <scope>NUCLEOTIDE SEQUENCE</scope>
</reference>
<protein>
    <submittedName>
        <fullName evidence="4">Receptor-likey region, transmembrane domain-and RING domain-containing protein 6</fullName>
    </submittedName>
</protein>
<dbReference type="OrthoDB" id="426293at2759"/>
<evidence type="ECO:0000313" key="5">
    <source>
        <dbReference type="Proteomes" id="UP001152797"/>
    </source>
</evidence>
<feature type="region of interest" description="Disordered" evidence="2">
    <location>
        <begin position="30"/>
        <end position="58"/>
    </location>
</feature>
<evidence type="ECO:0000313" key="4">
    <source>
        <dbReference type="EMBL" id="CAL4789663.1"/>
    </source>
</evidence>
<keyword evidence="4" id="KW-0675">Receptor</keyword>
<comment type="caution">
    <text evidence="3">The sequence shown here is derived from an EMBL/GenBank/DDBJ whole genome shotgun (WGS) entry which is preliminary data.</text>
</comment>
<name>A0A9P1G7C1_9DINO</name>
<organism evidence="3">
    <name type="scientific">Cladocopium goreaui</name>
    <dbReference type="NCBI Taxonomy" id="2562237"/>
    <lineage>
        <taxon>Eukaryota</taxon>
        <taxon>Sar</taxon>
        <taxon>Alveolata</taxon>
        <taxon>Dinophyceae</taxon>
        <taxon>Suessiales</taxon>
        <taxon>Symbiodiniaceae</taxon>
        <taxon>Cladocopium</taxon>
    </lineage>
</organism>
<dbReference type="EMBL" id="CAMXCT020003090">
    <property type="protein sequence ID" value="CAL1155726.1"/>
    <property type="molecule type" value="Genomic_DNA"/>
</dbReference>
<keyword evidence="1" id="KW-0040">ANK repeat</keyword>
<dbReference type="Gene3D" id="1.25.40.20">
    <property type="entry name" value="Ankyrin repeat-containing domain"/>
    <property type="match status" value="1"/>
</dbReference>
<sequence>MAIGCFQIAPTLRPEDLLVDVDAKRLTRTSAATTPDAKAKEVHFDEPQLRRSAREARQDRRHAKLRNFLHKYGFSDVNRPVMLLGGKDEPHDEVFPVHVAAHLGELVMLRYLVAAGADLQRKSGRGFSAQDFAESNLSGLRHQMVMDFLQSPTKTSSMGEFVKSTRTRDL</sequence>
<keyword evidence="5" id="KW-1185">Reference proteome</keyword>
<dbReference type="SUPFAM" id="SSF48403">
    <property type="entry name" value="Ankyrin repeat"/>
    <property type="match status" value="1"/>
</dbReference>
<dbReference type="EMBL" id="CAMXCT010003090">
    <property type="protein sequence ID" value="CAI4002351.1"/>
    <property type="molecule type" value="Genomic_DNA"/>
</dbReference>
<accession>A0A9P1G7C1</accession>
<dbReference type="EMBL" id="CAMXCT030003090">
    <property type="protein sequence ID" value="CAL4789663.1"/>
    <property type="molecule type" value="Genomic_DNA"/>
</dbReference>
<keyword evidence="4" id="KW-0812">Transmembrane</keyword>
<reference evidence="4 5" key="2">
    <citation type="submission" date="2024-05" db="EMBL/GenBank/DDBJ databases">
        <authorList>
            <person name="Chen Y."/>
            <person name="Shah S."/>
            <person name="Dougan E. K."/>
            <person name="Thang M."/>
            <person name="Chan C."/>
        </authorList>
    </citation>
    <scope>NUCLEOTIDE SEQUENCE [LARGE SCALE GENOMIC DNA]</scope>
</reference>